<dbReference type="EMBL" id="CAJPDQ010000040">
    <property type="protein sequence ID" value="CAF9931758.1"/>
    <property type="molecule type" value="Genomic_DNA"/>
</dbReference>
<sequence length="373" mass="41577">MWNKLLVAVLLAVAGTAAASAEKTSSSWNIKKFKNLITFGDSYTDESRLAYFGNHNGQAPPPGTYLPESFSTADGGRIWARYVIQYTGKDENQEWMPSITLYDYAVSGAVVSNLQTLRYFSINNTPFPFPDVEGYEVPAYLADKQFINASTGAAYFQPAISDHNTVATMFIGTNDIGAFGYFTDSQAPGNTLVSYLNKVYTQLDRIYASGVRHFVLFNLFPLYLAPLYANSSYGGSAPNGYWPDRPSNLTAVSLKMQEYVDTVNEAYRVRTPYEVVLAKRYPGAHFANFDVNSWALDIYNHPDQYFNGTLPPSVTGAVHTCADANCTSYNTSPSPDSFFWYDSLHPSEQTWRHLASEVISVLNGTSNYTKYYH</sequence>
<name>A0A8H3FVM5_9LECA</name>
<reference evidence="3" key="1">
    <citation type="submission" date="2021-03" db="EMBL/GenBank/DDBJ databases">
        <authorList>
            <person name="Tagirdzhanova G."/>
        </authorList>
    </citation>
    <scope>NUCLEOTIDE SEQUENCE</scope>
</reference>
<dbReference type="InterPro" id="IPR001087">
    <property type="entry name" value="GDSL"/>
</dbReference>
<dbReference type="Gene3D" id="3.40.50.1110">
    <property type="entry name" value="SGNH hydrolase"/>
    <property type="match status" value="1"/>
</dbReference>
<keyword evidence="2" id="KW-0732">Signal</keyword>
<protein>
    <recommendedName>
        <fullName evidence="5">GDSL lipase/acylhydrolase family protein</fullName>
    </recommendedName>
</protein>
<feature type="chain" id="PRO_5034953831" description="GDSL lipase/acylhydrolase family protein" evidence="2">
    <location>
        <begin position="22"/>
        <end position="373"/>
    </location>
</feature>
<keyword evidence="4" id="KW-1185">Reference proteome</keyword>
<dbReference type="OrthoDB" id="1600564at2759"/>
<dbReference type="GO" id="GO:0016788">
    <property type="term" value="F:hydrolase activity, acting on ester bonds"/>
    <property type="evidence" value="ECO:0007669"/>
    <property type="project" value="InterPro"/>
</dbReference>
<feature type="signal peptide" evidence="2">
    <location>
        <begin position="1"/>
        <end position="21"/>
    </location>
</feature>
<proteinExistence type="predicted"/>
<evidence type="ECO:0008006" key="5">
    <source>
        <dbReference type="Google" id="ProtNLM"/>
    </source>
</evidence>
<dbReference type="PANTHER" id="PTHR45648:SF22">
    <property type="entry name" value="GDSL LIPASE_ACYLHYDROLASE FAMILY PROTEIN (AFU_ORTHOLOGUE AFUA_4G14700)"/>
    <property type="match status" value="1"/>
</dbReference>
<evidence type="ECO:0000313" key="3">
    <source>
        <dbReference type="EMBL" id="CAF9931758.1"/>
    </source>
</evidence>
<dbReference type="SUPFAM" id="SSF52266">
    <property type="entry name" value="SGNH hydrolase"/>
    <property type="match status" value="1"/>
</dbReference>
<comment type="caution">
    <text evidence="3">The sequence shown here is derived from an EMBL/GenBank/DDBJ whole genome shotgun (WGS) entry which is preliminary data.</text>
</comment>
<evidence type="ECO:0000256" key="1">
    <source>
        <dbReference type="ARBA" id="ARBA00022801"/>
    </source>
</evidence>
<dbReference type="InterPro" id="IPR036514">
    <property type="entry name" value="SGNH_hydro_sf"/>
</dbReference>
<dbReference type="InterPro" id="IPR051058">
    <property type="entry name" value="GDSL_Est/Lipase"/>
</dbReference>
<dbReference type="Proteomes" id="UP000664169">
    <property type="component" value="Unassembled WGS sequence"/>
</dbReference>
<keyword evidence="1" id="KW-0378">Hydrolase</keyword>
<dbReference type="Pfam" id="PF00657">
    <property type="entry name" value="Lipase_GDSL"/>
    <property type="match status" value="1"/>
</dbReference>
<organism evidence="3 4">
    <name type="scientific">Gomphillus americanus</name>
    <dbReference type="NCBI Taxonomy" id="1940652"/>
    <lineage>
        <taxon>Eukaryota</taxon>
        <taxon>Fungi</taxon>
        <taxon>Dikarya</taxon>
        <taxon>Ascomycota</taxon>
        <taxon>Pezizomycotina</taxon>
        <taxon>Lecanoromycetes</taxon>
        <taxon>OSLEUM clade</taxon>
        <taxon>Ostropomycetidae</taxon>
        <taxon>Ostropales</taxon>
        <taxon>Graphidaceae</taxon>
        <taxon>Gomphilloideae</taxon>
        <taxon>Gomphillus</taxon>
    </lineage>
</organism>
<evidence type="ECO:0000256" key="2">
    <source>
        <dbReference type="SAM" id="SignalP"/>
    </source>
</evidence>
<gene>
    <name evidence="3" type="ORF">GOMPHAMPRED_006393</name>
</gene>
<evidence type="ECO:0000313" key="4">
    <source>
        <dbReference type="Proteomes" id="UP000664169"/>
    </source>
</evidence>
<dbReference type="PANTHER" id="PTHR45648">
    <property type="entry name" value="GDSL LIPASE/ACYLHYDROLASE FAMILY PROTEIN (AFU_ORTHOLOGUE AFUA_4G14700)"/>
    <property type="match status" value="1"/>
</dbReference>
<dbReference type="AlphaFoldDB" id="A0A8H3FVM5"/>
<accession>A0A8H3FVM5</accession>